<dbReference type="InterPro" id="IPR011852">
    <property type="entry name" value="TRAP_TAXI"/>
</dbReference>
<name>A0A5C8NSK6_9BURK</name>
<dbReference type="RefSeq" id="WP_147705549.1">
    <property type="nucleotide sequence ID" value="NZ_VDUY01000007.1"/>
</dbReference>
<dbReference type="PANTHER" id="PTHR42941:SF1">
    <property type="entry name" value="SLL1037 PROTEIN"/>
    <property type="match status" value="1"/>
</dbReference>
<organism evidence="2 3">
    <name type="scientific">Zeimonas arvi</name>
    <dbReference type="NCBI Taxonomy" id="2498847"/>
    <lineage>
        <taxon>Bacteria</taxon>
        <taxon>Pseudomonadati</taxon>
        <taxon>Pseudomonadota</taxon>
        <taxon>Betaproteobacteria</taxon>
        <taxon>Burkholderiales</taxon>
        <taxon>Burkholderiaceae</taxon>
        <taxon>Zeimonas</taxon>
    </lineage>
</organism>
<sequence length="391" mass="42117">MAMIRAHRLGGRALLALGLAAAIAAPAAAQPKLPDTLSWSAYDVGSGGYNQAVAIGNALKQKYGVNLRVLPGKNDVSRTLPLREGKVQFSANGVGGTYLSQEGVYEFGAKNWGPQPVRALMLNTSDQLLTVVAAGDVGIKTVADLKGKRVAWVIGAPSLNQNITAILAHANLTWDDVKKVEFGGFGAAMDGIVNNQVDAAFSSSISGKAYAIAKSPRGLVYPIIAHADKEGWKRMNAIAPFFFPFMGTEGAELSKEKPAEAATYPYPVLMTYADRDVDTVYNMTKAMVEAFGDYKDNAPGNSGWDAKRQNFAWVVPYHDGAIKYWKEAGLWKPEHQAHNDKLIERQKVMAAAWAEVSKGSHADDEAFKNAWAKARADALTKAGFDPVLTSW</sequence>
<evidence type="ECO:0000313" key="2">
    <source>
        <dbReference type="EMBL" id="TXL63855.1"/>
    </source>
</evidence>
<dbReference type="AlphaFoldDB" id="A0A5C8NSK6"/>
<feature type="chain" id="PRO_5022768378" evidence="1">
    <location>
        <begin position="30"/>
        <end position="391"/>
    </location>
</feature>
<evidence type="ECO:0000256" key="1">
    <source>
        <dbReference type="SAM" id="SignalP"/>
    </source>
</evidence>
<keyword evidence="3" id="KW-1185">Reference proteome</keyword>
<dbReference type="Gene3D" id="3.40.190.10">
    <property type="entry name" value="Periplasmic binding protein-like II"/>
    <property type="match status" value="2"/>
</dbReference>
<dbReference type="Proteomes" id="UP000321548">
    <property type="component" value="Unassembled WGS sequence"/>
</dbReference>
<evidence type="ECO:0000313" key="3">
    <source>
        <dbReference type="Proteomes" id="UP000321548"/>
    </source>
</evidence>
<accession>A0A5C8NSK6</accession>
<dbReference type="EMBL" id="VDUY01000007">
    <property type="protein sequence ID" value="TXL63855.1"/>
    <property type="molecule type" value="Genomic_DNA"/>
</dbReference>
<feature type="signal peptide" evidence="1">
    <location>
        <begin position="1"/>
        <end position="29"/>
    </location>
</feature>
<dbReference type="SUPFAM" id="SSF53850">
    <property type="entry name" value="Periplasmic binding protein-like II"/>
    <property type="match status" value="1"/>
</dbReference>
<dbReference type="PANTHER" id="PTHR42941">
    <property type="entry name" value="SLL1037 PROTEIN"/>
    <property type="match status" value="1"/>
</dbReference>
<reference evidence="2 3" key="1">
    <citation type="submission" date="2019-06" db="EMBL/GenBank/DDBJ databases">
        <title>Quisquiliibacterium sp. nov., isolated from a maize field.</title>
        <authorList>
            <person name="Lin S.-Y."/>
            <person name="Tsai C.-F."/>
            <person name="Young C.-C."/>
        </authorList>
    </citation>
    <scope>NUCLEOTIDE SEQUENCE [LARGE SCALE GENOMIC DNA]</scope>
    <source>
        <strain evidence="2 3">CC-CFT501</strain>
    </source>
</reference>
<keyword evidence="1" id="KW-0732">Signal</keyword>
<proteinExistence type="predicted"/>
<protein>
    <submittedName>
        <fullName evidence="2">TAXI family TRAP transporter solute-binding subunit</fullName>
    </submittedName>
</protein>
<dbReference type="OrthoDB" id="8555942at2"/>
<comment type="caution">
    <text evidence="2">The sequence shown here is derived from an EMBL/GenBank/DDBJ whole genome shotgun (WGS) entry which is preliminary data.</text>
</comment>
<dbReference type="Pfam" id="PF16868">
    <property type="entry name" value="NMT1_3"/>
    <property type="match status" value="1"/>
</dbReference>
<gene>
    <name evidence="2" type="ORF">FHP08_16315</name>
</gene>
<dbReference type="NCBIfam" id="TIGR02122">
    <property type="entry name" value="TRAP_TAXI"/>
    <property type="match status" value="1"/>
</dbReference>